<name>A0ABD0U230_DENTH</name>
<protein>
    <submittedName>
        <fullName evidence="1">Uncharacterized protein</fullName>
    </submittedName>
</protein>
<comment type="caution">
    <text evidence="1">The sequence shown here is derived from an EMBL/GenBank/DDBJ whole genome shotgun (WGS) entry which is preliminary data.</text>
</comment>
<dbReference type="Proteomes" id="UP001552299">
    <property type="component" value="Unassembled WGS sequence"/>
</dbReference>
<reference evidence="1 2" key="1">
    <citation type="journal article" date="2024" name="Plant Biotechnol. J.">
        <title>Dendrobium thyrsiflorum genome and its molecular insights into genes involved in important horticultural traits.</title>
        <authorList>
            <person name="Chen B."/>
            <person name="Wang J.Y."/>
            <person name="Zheng P.J."/>
            <person name="Li K.L."/>
            <person name="Liang Y.M."/>
            <person name="Chen X.F."/>
            <person name="Zhang C."/>
            <person name="Zhao X."/>
            <person name="He X."/>
            <person name="Zhang G.Q."/>
            <person name="Liu Z.J."/>
            <person name="Xu Q."/>
        </authorList>
    </citation>
    <scope>NUCLEOTIDE SEQUENCE [LARGE SCALE GENOMIC DNA]</scope>
    <source>
        <strain evidence="1">GZMU011</strain>
    </source>
</reference>
<gene>
    <name evidence="1" type="ORF">M5K25_024315</name>
</gene>
<accession>A0ABD0U230</accession>
<evidence type="ECO:0000313" key="1">
    <source>
        <dbReference type="EMBL" id="KAL0905870.1"/>
    </source>
</evidence>
<dbReference type="EMBL" id="JANQDX010000018">
    <property type="protein sequence ID" value="KAL0905870.1"/>
    <property type="molecule type" value="Genomic_DNA"/>
</dbReference>
<dbReference type="PANTHER" id="PTHR33416:SF20">
    <property type="entry name" value="NUCLEAR PORE COMPLEX PROTEIN NUP1"/>
    <property type="match status" value="1"/>
</dbReference>
<sequence length="175" mass="18675">MKFLGWTTSGCGAKCHKEAGSSSLLSEHGGGSAIALSVRGIPFASLEMRNDHGGSAKVLGARGIPLASLRLLNCFISSHTYYHFSISDMAITKDEGRLGGKFFKRPLWRLPSTPYDRPPSALSRPQPANEAGRSGWFSKLVDSAAQIIVKGVPPLFSSVFGKGVASTPDKVIKKQ</sequence>
<evidence type="ECO:0000313" key="2">
    <source>
        <dbReference type="Proteomes" id="UP001552299"/>
    </source>
</evidence>
<organism evidence="1 2">
    <name type="scientific">Dendrobium thyrsiflorum</name>
    <name type="common">Pinecone-like raceme dendrobium</name>
    <name type="synonym">Orchid</name>
    <dbReference type="NCBI Taxonomy" id="117978"/>
    <lineage>
        <taxon>Eukaryota</taxon>
        <taxon>Viridiplantae</taxon>
        <taxon>Streptophyta</taxon>
        <taxon>Embryophyta</taxon>
        <taxon>Tracheophyta</taxon>
        <taxon>Spermatophyta</taxon>
        <taxon>Magnoliopsida</taxon>
        <taxon>Liliopsida</taxon>
        <taxon>Asparagales</taxon>
        <taxon>Orchidaceae</taxon>
        <taxon>Epidendroideae</taxon>
        <taxon>Malaxideae</taxon>
        <taxon>Dendrobiinae</taxon>
        <taxon>Dendrobium</taxon>
    </lineage>
</organism>
<proteinExistence type="predicted"/>
<keyword evidence="2" id="KW-1185">Reference proteome</keyword>
<dbReference type="AlphaFoldDB" id="A0ABD0U230"/>
<dbReference type="PANTHER" id="PTHR33416">
    <property type="entry name" value="NUCLEAR PORE COMPLEX PROTEIN NUP1"/>
    <property type="match status" value="1"/>
</dbReference>